<evidence type="ECO:0000313" key="3">
    <source>
        <dbReference type="Proteomes" id="UP000268535"/>
    </source>
</evidence>
<name>A0A4P9WW44_9FUNG</name>
<accession>A0A4P9WW44</accession>
<feature type="compositionally biased region" description="Polar residues" evidence="1">
    <location>
        <begin position="41"/>
        <end position="50"/>
    </location>
</feature>
<dbReference type="AlphaFoldDB" id="A0A4P9WW44"/>
<organism evidence="2 3">
    <name type="scientific">Caulochytrium protostelioides</name>
    <dbReference type="NCBI Taxonomy" id="1555241"/>
    <lineage>
        <taxon>Eukaryota</taxon>
        <taxon>Fungi</taxon>
        <taxon>Fungi incertae sedis</taxon>
        <taxon>Chytridiomycota</taxon>
        <taxon>Chytridiomycota incertae sedis</taxon>
        <taxon>Chytridiomycetes</taxon>
        <taxon>Caulochytriales</taxon>
        <taxon>Caulochytriaceae</taxon>
        <taxon>Caulochytrium</taxon>
    </lineage>
</organism>
<evidence type="ECO:0000256" key="1">
    <source>
        <dbReference type="SAM" id="MobiDB-lite"/>
    </source>
</evidence>
<evidence type="ECO:0000313" key="2">
    <source>
        <dbReference type="EMBL" id="RKO97609.1"/>
    </source>
</evidence>
<feature type="region of interest" description="Disordered" evidence="1">
    <location>
        <begin position="1"/>
        <end position="75"/>
    </location>
</feature>
<reference evidence="3" key="1">
    <citation type="journal article" date="2018" name="Nat. Microbiol.">
        <title>Leveraging single-cell genomics to expand the fungal tree of life.</title>
        <authorList>
            <person name="Ahrendt S.R."/>
            <person name="Quandt C.A."/>
            <person name="Ciobanu D."/>
            <person name="Clum A."/>
            <person name="Salamov A."/>
            <person name="Andreopoulos B."/>
            <person name="Cheng J.F."/>
            <person name="Woyke T."/>
            <person name="Pelin A."/>
            <person name="Henrissat B."/>
            <person name="Reynolds N.K."/>
            <person name="Benny G.L."/>
            <person name="Smith M.E."/>
            <person name="James T.Y."/>
            <person name="Grigoriev I.V."/>
        </authorList>
    </citation>
    <scope>NUCLEOTIDE SEQUENCE [LARGE SCALE GENOMIC DNA]</scope>
    <source>
        <strain evidence="3">ATCC 52028</strain>
    </source>
</reference>
<sequence length="122" mass="12708">MSGLWRHLASRTEGSPNAVPKATGGTAKREVAGRVAPRASHVTSADTSSLRPAMADQPVTLRKREPLAADGLDQGRCVVGPPLPGGAAERSINGILPRNVPPARLSSLGTVTGQHPRFLYAN</sequence>
<gene>
    <name evidence="2" type="ORF">CAUPRSCDRAFT_10731</name>
</gene>
<dbReference type="EMBL" id="ML009215">
    <property type="protein sequence ID" value="RKO97609.1"/>
    <property type="molecule type" value="Genomic_DNA"/>
</dbReference>
<protein>
    <submittedName>
        <fullName evidence="2">Uncharacterized protein</fullName>
    </submittedName>
</protein>
<proteinExistence type="predicted"/>
<dbReference type="Proteomes" id="UP000268535">
    <property type="component" value="Unassembled WGS sequence"/>
</dbReference>